<keyword evidence="3 6" id="KW-0812">Transmembrane</keyword>
<feature type="transmembrane region" description="Helical" evidence="6">
    <location>
        <begin position="219"/>
        <end position="238"/>
    </location>
</feature>
<feature type="transmembrane region" description="Helical" evidence="6">
    <location>
        <begin position="495"/>
        <end position="514"/>
    </location>
</feature>
<dbReference type="NCBIfam" id="NF033480">
    <property type="entry name" value="bifunc_MprF"/>
    <property type="match status" value="1"/>
</dbReference>
<feature type="transmembrane region" description="Helical" evidence="6">
    <location>
        <begin position="437"/>
        <end position="454"/>
    </location>
</feature>
<dbReference type="Proteomes" id="UP000249046">
    <property type="component" value="Unassembled WGS sequence"/>
</dbReference>
<dbReference type="InterPro" id="IPR051211">
    <property type="entry name" value="PG_lysyltransferase"/>
</dbReference>
<evidence type="ECO:0000256" key="5">
    <source>
        <dbReference type="ARBA" id="ARBA00023136"/>
    </source>
</evidence>
<feature type="transmembrane region" description="Helical" evidence="6">
    <location>
        <begin position="259"/>
        <end position="282"/>
    </location>
</feature>
<dbReference type="GO" id="GO:0055091">
    <property type="term" value="P:phospholipid homeostasis"/>
    <property type="evidence" value="ECO:0007669"/>
    <property type="project" value="TreeGrafter"/>
</dbReference>
<feature type="transmembrane region" description="Helical" evidence="6">
    <location>
        <begin position="535"/>
        <end position="556"/>
    </location>
</feature>
<proteinExistence type="predicted"/>
<comment type="caution">
    <text evidence="8">The sequence shown here is derived from an EMBL/GenBank/DDBJ whole genome shotgun (WGS) entry which is preliminary data.</text>
</comment>
<dbReference type="GO" id="GO:0005886">
    <property type="term" value="C:plasma membrane"/>
    <property type="evidence" value="ECO:0007669"/>
    <property type="project" value="UniProtKB-SubCell"/>
</dbReference>
<feature type="transmembrane region" description="Helical" evidence="6">
    <location>
        <begin position="409"/>
        <end position="431"/>
    </location>
</feature>
<dbReference type="PANTHER" id="PTHR34697">
    <property type="entry name" value="PHOSPHATIDYLGLYCEROL LYSYLTRANSFERASE"/>
    <property type="match status" value="1"/>
</dbReference>
<protein>
    <submittedName>
        <fullName evidence="8">Bifunctional lysylphosphatidylglycerol flippase/synthetase MprF</fullName>
    </submittedName>
</protein>
<feature type="transmembrane region" description="Helical" evidence="6">
    <location>
        <begin position="188"/>
        <end position="213"/>
    </location>
</feature>
<reference evidence="8 9" key="1">
    <citation type="submission" date="2017-08" db="EMBL/GenBank/DDBJ databases">
        <title>Infants hospitalized years apart are colonized by the same room-sourced microbial strains.</title>
        <authorList>
            <person name="Brooks B."/>
            <person name="Olm M.R."/>
            <person name="Firek B.A."/>
            <person name="Baker R."/>
            <person name="Thomas B.C."/>
            <person name="Morowitz M.J."/>
            <person name="Banfield J.F."/>
        </authorList>
    </citation>
    <scope>NUCLEOTIDE SEQUENCE [LARGE SCALE GENOMIC DNA]</scope>
    <source>
        <strain evidence="8">S2_005_003_R2_42</strain>
    </source>
</reference>
<feature type="transmembrane region" description="Helical" evidence="6">
    <location>
        <begin position="340"/>
        <end position="360"/>
    </location>
</feature>
<dbReference type="SUPFAM" id="SSF55729">
    <property type="entry name" value="Acyl-CoA N-acyltransferases (Nat)"/>
    <property type="match status" value="1"/>
</dbReference>
<keyword evidence="4 6" id="KW-1133">Transmembrane helix</keyword>
<feature type="transmembrane region" description="Helical" evidence="6">
    <location>
        <begin position="102"/>
        <end position="123"/>
    </location>
</feature>
<feature type="transmembrane region" description="Helical" evidence="6">
    <location>
        <begin position="294"/>
        <end position="319"/>
    </location>
</feature>
<evidence type="ECO:0000256" key="6">
    <source>
        <dbReference type="SAM" id="Phobius"/>
    </source>
</evidence>
<dbReference type="AlphaFoldDB" id="A0A2W5MP61"/>
<comment type="subcellular location">
    <subcellularLocation>
        <location evidence="1">Cell membrane</location>
        <topology evidence="1">Multi-pass membrane protein</topology>
    </subcellularLocation>
</comment>
<keyword evidence="2" id="KW-1003">Cell membrane</keyword>
<dbReference type="GO" id="GO:0016755">
    <property type="term" value="F:aminoacyltransferase activity"/>
    <property type="evidence" value="ECO:0007669"/>
    <property type="project" value="TreeGrafter"/>
</dbReference>
<evidence type="ECO:0000313" key="8">
    <source>
        <dbReference type="EMBL" id="PZQ15360.1"/>
    </source>
</evidence>
<dbReference type="InterPro" id="IPR016181">
    <property type="entry name" value="Acyl_CoA_acyltransferase"/>
</dbReference>
<feature type="transmembrane region" description="Helical" evidence="6">
    <location>
        <begin position="66"/>
        <end position="82"/>
    </location>
</feature>
<gene>
    <name evidence="8" type="primary">mprF</name>
    <name evidence="8" type="ORF">DI564_08450</name>
</gene>
<feature type="transmembrane region" description="Helical" evidence="6">
    <location>
        <begin position="372"/>
        <end position="397"/>
    </location>
</feature>
<feature type="transmembrane region" description="Helical" evidence="6">
    <location>
        <begin position="461"/>
        <end position="480"/>
    </location>
</feature>
<dbReference type="EMBL" id="QFPO01000006">
    <property type="protein sequence ID" value="PZQ15360.1"/>
    <property type="molecule type" value="Genomic_DNA"/>
</dbReference>
<dbReference type="Pfam" id="PF09924">
    <property type="entry name" value="LPG_synthase_C"/>
    <property type="match status" value="1"/>
</dbReference>
<evidence type="ECO:0000256" key="2">
    <source>
        <dbReference type="ARBA" id="ARBA00022475"/>
    </source>
</evidence>
<evidence type="ECO:0000313" key="9">
    <source>
        <dbReference type="Proteomes" id="UP000249046"/>
    </source>
</evidence>
<feature type="domain" description="Phosphatidylglycerol lysyltransferase C-terminal" evidence="7">
    <location>
        <begin position="582"/>
        <end position="867"/>
    </location>
</feature>
<evidence type="ECO:0000256" key="1">
    <source>
        <dbReference type="ARBA" id="ARBA00004651"/>
    </source>
</evidence>
<sequence length="906" mass="97172">MLLCTPCRVAGPVRTRAAPGKLNDGPTPRTVACQGGVRRSSMHGAPGSPDRPNPHCVKLPFSPTRLRSVLGVLVVALALYALEHEFRDTHWDQLMAELRAVPLRALAAGLGLTLASYALLVLFDRQGLALVDKHVAPARLAATSFVANALGHSLGLAPLTGGTVRLKGYGDAGVGLADVGRIAVHVSLAFLLGAWSLTGLTLAAAPAHLAAVLPGEATFWRGLGIVILGVLAAGLIALGRQPRQLSVGRISLRLPSRRVAGLALLISAAELCCAAGALYVMLPDGAPPFVEFAGSYVIAILAGVISTVPAGLGVFEWTLIRTLPQIDRNALLASIVAYRLIYYVVPLLLALAGMVLWSAGGTARRFSRLAASVIPAVAAAAVFTAGAWLLVAGVLPVPEQTVVSAPLPLLELSHLLGSLLGVFLLVLALGIQRCSHGAWLLTLGVLAAGVPIALIRGDPPLLIAAFVVLAALLLAGRSHFSRPAAVLEARFSPLWWRNVALVVLGTGWLMLFAYRNVPYRNRLWWQFELSGDAPRALRALLAVVIVLSLVALWQLLRPAPRRDPLPDREQLDALRPRIDAAARSQANLAYLGDKALLTTGDTGLLMFRQGGRSLIAMGDPLGSPDERARLRWTFREMADQRDLRCVFYQVEREDLEAYLDLGLALVKLGEEAVVDLTTFGLEGSARAELRQSRNRGQREGLRVVHLAAEEIGAWLPALRRISDQWLALKAGSEKGFSLGFFDEDYLRRFPAAVALTADGTPVAFANLWPAPAGGELSIDLMRHAADAPRGVMDFLFIELMLWGKAQGYRSFNLGMAPLSGMARHRLAARSQRLLGFLAGHGERFYGFEGLRRYKDKFGPVWKPRYLAAPGGVHLAGVFLDLTRLINRGPAALRGQPHSPTPTHPDS</sequence>
<evidence type="ECO:0000256" key="4">
    <source>
        <dbReference type="ARBA" id="ARBA00022989"/>
    </source>
</evidence>
<evidence type="ECO:0000259" key="7">
    <source>
        <dbReference type="Pfam" id="PF09924"/>
    </source>
</evidence>
<dbReference type="PANTHER" id="PTHR34697:SF2">
    <property type="entry name" value="PHOSPHATIDYLGLYCEROL LYSYLTRANSFERASE"/>
    <property type="match status" value="1"/>
</dbReference>
<keyword evidence="5 6" id="KW-0472">Membrane</keyword>
<name>A0A2W5MP61_9GAMM</name>
<evidence type="ECO:0000256" key="3">
    <source>
        <dbReference type="ARBA" id="ARBA00022692"/>
    </source>
</evidence>
<dbReference type="InterPro" id="IPR024320">
    <property type="entry name" value="LPG_synthase_C"/>
</dbReference>
<organism evidence="8 9">
    <name type="scientific">Rhodanobacter denitrificans</name>
    <dbReference type="NCBI Taxonomy" id="666685"/>
    <lineage>
        <taxon>Bacteria</taxon>
        <taxon>Pseudomonadati</taxon>
        <taxon>Pseudomonadota</taxon>
        <taxon>Gammaproteobacteria</taxon>
        <taxon>Lysobacterales</taxon>
        <taxon>Rhodanobacteraceae</taxon>
        <taxon>Rhodanobacter</taxon>
    </lineage>
</organism>
<accession>A0A2W5MP61</accession>